<organism evidence="3 4">
    <name type="scientific">Operophtera brumata</name>
    <name type="common">Winter moth</name>
    <name type="synonym">Phalaena brumata</name>
    <dbReference type="NCBI Taxonomy" id="104452"/>
    <lineage>
        <taxon>Eukaryota</taxon>
        <taxon>Metazoa</taxon>
        <taxon>Ecdysozoa</taxon>
        <taxon>Arthropoda</taxon>
        <taxon>Hexapoda</taxon>
        <taxon>Insecta</taxon>
        <taxon>Pterygota</taxon>
        <taxon>Neoptera</taxon>
        <taxon>Endopterygota</taxon>
        <taxon>Lepidoptera</taxon>
        <taxon>Glossata</taxon>
        <taxon>Ditrysia</taxon>
        <taxon>Geometroidea</taxon>
        <taxon>Geometridae</taxon>
        <taxon>Larentiinae</taxon>
        <taxon>Operophtera</taxon>
    </lineage>
</organism>
<reference evidence="3 4" key="1">
    <citation type="journal article" date="2015" name="Genome Biol. Evol.">
        <title>The genome of winter moth (Operophtera brumata) provides a genomic perspective on sexual dimorphism and phenology.</title>
        <authorList>
            <person name="Derks M.F."/>
            <person name="Smit S."/>
            <person name="Salis L."/>
            <person name="Schijlen E."/>
            <person name="Bossers A."/>
            <person name="Mateman C."/>
            <person name="Pijl A.S."/>
            <person name="de Ridder D."/>
            <person name="Groenen M.A."/>
            <person name="Visser M.E."/>
            <person name="Megens H.J."/>
        </authorList>
    </citation>
    <scope>NUCLEOTIDE SEQUENCE [LARGE SCALE GENOMIC DNA]</scope>
    <source>
        <strain evidence="3">WM2013NL</strain>
        <tissue evidence="3">Head and thorax</tissue>
    </source>
</reference>
<evidence type="ECO:0000313" key="3">
    <source>
        <dbReference type="EMBL" id="KOB79314.1"/>
    </source>
</evidence>
<keyword evidence="2" id="KW-1133">Transmembrane helix</keyword>
<dbReference type="Proteomes" id="UP000037510">
    <property type="component" value="Unassembled WGS sequence"/>
</dbReference>
<dbReference type="EMBL" id="JTDY01000029">
    <property type="protein sequence ID" value="KOB79314.1"/>
    <property type="molecule type" value="Genomic_DNA"/>
</dbReference>
<dbReference type="AlphaFoldDB" id="A0A0L7LVB5"/>
<keyword evidence="2" id="KW-0812">Transmembrane</keyword>
<name>A0A0L7LVB5_OPEBR</name>
<feature type="non-terminal residue" evidence="3">
    <location>
        <position position="132"/>
    </location>
</feature>
<feature type="transmembrane region" description="Helical" evidence="2">
    <location>
        <begin position="24"/>
        <end position="44"/>
    </location>
</feature>
<feature type="non-terminal residue" evidence="3">
    <location>
        <position position="1"/>
    </location>
</feature>
<proteinExistence type="predicted"/>
<keyword evidence="4" id="KW-1185">Reference proteome</keyword>
<comment type="caution">
    <text evidence="3">The sequence shown here is derived from an EMBL/GenBank/DDBJ whole genome shotgun (WGS) entry which is preliminary data.</text>
</comment>
<evidence type="ECO:0000256" key="2">
    <source>
        <dbReference type="SAM" id="Phobius"/>
    </source>
</evidence>
<feature type="region of interest" description="Disordered" evidence="1">
    <location>
        <begin position="108"/>
        <end position="132"/>
    </location>
</feature>
<sequence>PPKGKAPTKGMKQILADNSATIKFYRSMMMGSLAIYGIVMALIFMSRPIYSDSMALVDPGLDLNMEGGVGDNTPLVTYIKLLLAGAASYPDPGCLAGLGHLPRAVVLPAGPSGDRARRQEEKEDGTKNEAPA</sequence>
<evidence type="ECO:0000256" key="1">
    <source>
        <dbReference type="SAM" id="MobiDB-lite"/>
    </source>
</evidence>
<dbReference type="STRING" id="104452.A0A0L7LVB5"/>
<keyword evidence="2" id="KW-0472">Membrane</keyword>
<evidence type="ECO:0000313" key="4">
    <source>
        <dbReference type="Proteomes" id="UP000037510"/>
    </source>
</evidence>
<feature type="compositionally biased region" description="Basic and acidic residues" evidence="1">
    <location>
        <begin position="114"/>
        <end position="132"/>
    </location>
</feature>
<accession>A0A0L7LVB5</accession>
<gene>
    <name evidence="3" type="ORF">OBRU01_00588</name>
</gene>
<protein>
    <submittedName>
        <fullName evidence="3">Uncharacterized protein</fullName>
    </submittedName>
</protein>